<evidence type="ECO:0000256" key="6">
    <source>
        <dbReference type="ARBA" id="ARBA00023136"/>
    </source>
</evidence>
<comment type="similarity">
    <text evidence="2">Belongs to the VirD4/TraG family.</text>
</comment>
<dbReference type="EMBL" id="JBEPLT010000012">
    <property type="protein sequence ID" value="MET3560489.1"/>
    <property type="molecule type" value="Genomic_DNA"/>
</dbReference>
<dbReference type="Proteomes" id="UP001549112">
    <property type="component" value="Unassembled WGS sequence"/>
</dbReference>
<evidence type="ECO:0000256" key="2">
    <source>
        <dbReference type="ARBA" id="ARBA00008806"/>
    </source>
</evidence>
<sequence>MTPPDQTGGKIQMKYTKMQLVLILAPIALGTLTILLVPYLLLFVTSELQTHQIYWYLRSEPLLRLVLFAIVSLFYTFSQKLHLRKAITFTSSLFFGMTALYHIFGEIKRLSPYVGQQGITWGYALKFMDPMVIFGIIVGVFLLAVQVMITSPRANKIKRAKKGIFGDASWMQLKEAAKIFPANGQIVVGERYRVDQDNVCNIPFAPGNKTTWGKGGKAPLLTFNLDFGSTHMIFFAGSGGYKTTSTVVPTCLTYPGSIVCLDPSTEVAPMVRFARRKMGNRNVIILDPNSILTKSFNVLDWLLDDSVPRTQREANIVGFAKLLLTDKKSDNSSAEYFSTQAHNLLTALLAHVIFSDEYEEHERNLKTLRGILSQSETAVVNQLRMIQETTPSPFIREMVGIFTEMADQTFSGVYTTASKDTQWLSLSNYANLVCGNDFSSSDITNGKTDVFLNLPASILNSYPAIGRVIIGAFLNAMITADGNYKKRVLFVLDEVDLLGYMNILEEARDRGRKYGTSLMLFYQSSGQLVNHFGESGARSWFESCSFVSYAAIKDLQTAKDISERCGQMTIEVTGTSKSRGLALTKGSQNINYQQRALILPHEVIQEMRQDEQIILMQGQPPLRCGRAIYFRRKEMLAAAEKNRFAPQVKKS</sequence>
<dbReference type="NCBIfam" id="NF010394">
    <property type="entry name" value="PRK13822.1"/>
    <property type="match status" value="1"/>
</dbReference>
<dbReference type="InterPro" id="IPR014135">
    <property type="entry name" value="Ti-typ_conjug_TS_TraG-like"/>
</dbReference>
<accession>A0ABV2FPI5</accession>
<dbReference type="PANTHER" id="PTHR37937:SF1">
    <property type="entry name" value="CONJUGATIVE TRANSFER: DNA TRANSPORT"/>
    <property type="match status" value="1"/>
</dbReference>
<dbReference type="SUPFAM" id="SSF52540">
    <property type="entry name" value="P-loop containing nucleoside triphosphate hydrolases"/>
    <property type="match status" value="1"/>
</dbReference>
<dbReference type="CDD" id="cd01127">
    <property type="entry name" value="TrwB_TraG_TraD_VirD4"/>
    <property type="match status" value="1"/>
</dbReference>
<dbReference type="NCBIfam" id="TIGR02767">
    <property type="entry name" value="TraG-Ti"/>
    <property type="match status" value="1"/>
</dbReference>
<name>A0ABV2FPI5_9HYPH</name>
<feature type="transmembrane region" description="Helical" evidence="7">
    <location>
        <begin position="20"/>
        <end position="41"/>
    </location>
</feature>
<feature type="transmembrane region" description="Helical" evidence="7">
    <location>
        <begin position="86"/>
        <end position="104"/>
    </location>
</feature>
<evidence type="ECO:0000313" key="8">
    <source>
        <dbReference type="EMBL" id="MET3560489.1"/>
    </source>
</evidence>
<evidence type="ECO:0000256" key="4">
    <source>
        <dbReference type="ARBA" id="ARBA00022692"/>
    </source>
</evidence>
<gene>
    <name evidence="8" type="ORF">ABID39_001190</name>
</gene>
<comment type="subcellular location">
    <subcellularLocation>
        <location evidence="1">Cell membrane</location>
        <topology evidence="1">Multi-pass membrane protein</topology>
    </subcellularLocation>
</comment>
<organism evidence="8 9">
    <name type="scientific">Bartonella japonica</name>
    <dbReference type="NCBI Taxonomy" id="357761"/>
    <lineage>
        <taxon>Bacteria</taxon>
        <taxon>Pseudomonadati</taxon>
        <taxon>Pseudomonadota</taxon>
        <taxon>Alphaproteobacteria</taxon>
        <taxon>Hyphomicrobiales</taxon>
        <taxon>Bartonellaceae</taxon>
        <taxon>Bartonella</taxon>
    </lineage>
</organism>
<keyword evidence="3" id="KW-1003">Cell membrane</keyword>
<evidence type="ECO:0000256" key="3">
    <source>
        <dbReference type="ARBA" id="ARBA00022475"/>
    </source>
</evidence>
<protein>
    <submittedName>
        <fullName evidence="8">Type IV secretion system protein VirD4</fullName>
    </submittedName>
</protein>
<evidence type="ECO:0000256" key="1">
    <source>
        <dbReference type="ARBA" id="ARBA00004651"/>
    </source>
</evidence>
<dbReference type="InterPro" id="IPR051539">
    <property type="entry name" value="T4SS-coupling_protein"/>
</dbReference>
<dbReference type="PANTHER" id="PTHR37937">
    <property type="entry name" value="CONJUGATIVE TRANSFER: DNA TRANSPORT"/>
    <property type="match status" value="1"/>
</dbReference>
<dbReference type="InterPro" id="IPR027417">
    <property type="entry name" value="P-loop_NTPase"/>
</dbReference>
<keyword evidence="4 7" id="KW-0812">Transmembrane</keyword>
<feature type="transmembrane region" description="Helical" evidence="7">
    <location>
        <begin position="61"/>
        <end position="77"/>
    </location>
</feature>
<proteinExistence type="inferred from homology"/>
<reference evidence="8 9" key="1">
    <citation type="submission" date="2024-06" db="EMBL/GenBank/DDBJ databases">
        <title>Genomic Encyclopedia of Type Strains, Phase IV (KMG-IV): sequencing the most valuable type-strain genomes for metagenomic binning, comparative biology and taxonomic classification.</title>
        <authorList>
            <person name="Goeker M."/>
        </authorList>
    </citation>
    <scope>NUCLEOTIDE SEQUENCE [LARGE SCALE GENOMIC DNA]</scope>
    <source>
        <strain evidence="8 9">DSM 23650</strain>
    </source>
</reference>
<dbReference type="Gene3D" id="3.40.50.300">
    <property type="entry name" value="P-loop containing nucleotide triphosphate hydrolases"/>
    <property type="match status" value="1"/>
</dbReference>
<keyword evidence="9" id="KW-1185">Reference proteome</keyword>
<evidence type="ECO:0000313" key="9">
    <source>
        <dbReference type="Proteomes" id="UP001549112"/>
    </source>
</evidence>
<dbReference type="InterPro" id="IPR003688">
    <property type="entry name" value="TraG/VirD4"/>
</dbReference>
<comment type="caution">
    <text evidence="8">The sequence shown here is derived from an EMBL/GenBank/DDBJ whole genome shotgun (WGS) entry which is preliminary data.</text>
</comment>
<evidence type="ECO:0000256" key="5">
    <source>
        <dbReference type="ARBA" id="ARBA00022989"/>
    </source>
</evidence>
<feature type="transmembrane region" description="Helical" evidence="7">
    <location>
        <begin position="131"/>
        <end position="149"/>
    </location>
</feature>
<keyword evidence="6 7" id="KW-0472">Membrane</keyword>
<keyword evidence="5 7" id="KW-1133">Transmembrane helix</keyword>
<dbReference type="Pfam" id="PF02534">
    <property type="entry name" value="T4SS-DNA_transf"/>
    <property type="match status" value="1"/>
</dbReference>
<evidence type="ECO:0000256" key="7">
    <source>
        <dbReference type="SAM" id="Phobius"/>
    </source>
</evidence>